<dbReference type="FunFam" id="1.25.40.270:FF:000002">
    <property type="entry name" value="callose synthase 3"/>
    <property type="match status" value="1"/>
</dbReference>
<keyword evidence="17" id="KW-1185">Reference proteome</keyword>
<evidence type="ECO:0000256" key="9">
    <source>
        <dbReference type="ARBA" id="ARBA00022989"/>
    </source>
</evidence>
<dbReference type="InterPro" id="IPR026899">
    <property type="entry name" value="FKS1-like_dom1"/>
</dbReference>
<dbReference type="SMART" id="SM01205">
    <property type="entry name" value="FKS1_dom1"/>
    <property type="match status" value="1"/>
</dbReference>
<evidence type="ECO:0000256" key="11">
    <source>
        <dbReference type="ARBA" id="ARBA00023316"/>
    </source>
</evidence>
<comment type="similarity">
    <text evidence="2">Belongs to the glycosyltransferase 48 family.</text>
</comment>
<dbReference type="EC" id="2.4.1.34" evidence="3"/>
<dbReference type="GO" id="GO:0005886">
    <property type="term" value="C:plasma membrane"/>
    <property type="evidence" value="ECO:0007669"/>
    <property type="project" value="UniProtKB-SubCell"/>
</dbReference>
<dbReference type="Proteomes" id="UP001603857">
    <property type="component" value="Unassembled WGS sequence"/>
</dbReference>
<evidence type="ECO:0000256" key="13">
    <source>
        <dbReference type="ARBA" id="ARBA00047777"/>
    </source>
</evidence>
<dbReference type="InterPro" id="IPR003440">
    <property type="entry name" value="Glyco_trans_48_dom"/>
</dbReference>
<feature type="transmembrane region" description="Helical" evidence="14">
    <location>
        <begin position="584"/>
        <end position="609"/>
    </location>
</feature>
<dbReference type="PANTHER" id="PTHR12741:SF66">
    <property type="entry name" value="1,3-BETA-GLUCAN SYNTHASE"/>
    <property type="match status" value="1"/>
</dbReference>
<dbReference type="InterPro" id="IPR058851">
    <property type="entry name" value="CALS1_helical"/>
</dbReference>
<feature type="transmembrane region" description="Helical" evidence="14">
    <location>
        <begin position="621"/>
        <end position="641"/>
    </location>
</feature>
<dbReference type="Pfam" id="PF25968">
    <property type="entry name" value="CALS1"/>
    <property type="match status" value="1"/>
</dbReference>
<evidence type="ECO:0000259" key="15">
    <source>
        <dbReference type="SMART" id="SM01205"/>
    </source>
</evidence>
<proteinExistence type="inferred from homology"/>
<feature type="transmembrane region" description="Helical" evidence="14">
    <location>
        <begin position="806"/>
        <end position="823"/>
    </location>
</feature>
<dbReference type="GO" id="GO:0008360">
    <property type="term" value="P:regulation of cell shape"/>
    <property type="evidence" value="ECO:0007669"/>
    <property type="project" value="UniProtKB-KW"/>
</dbReference>
<evidence type="ECO:0000313" key="17">
    <source>
        <dbReference type="Proteomes" id="UP001603857"/>
    </source>
</evidence>
<evidence type="ECO:0000256" key="5">
    <source>
        <dbReference type="ARBA" id="ARBA00022676"/>
    </source>
</evidence>
<dbReference type="InterPro" id="IPR039431">
    <property type="entry name" value="Vta1/CALS_N"/>
</dbReference>
<keyword evidence="8" id="KW-0133">Cell shape</keyword>
<dbReference type="InterPro" id="IPR023175">
    <property type="entry name" value="Vta1/CALS_N_sf"/>
</dbReference>
<keyword evidence="10 14" id="KW-0472">Membrane</keyword>
<evidence type="ECO:0000256" key="8">
    <source>
        <dbReference type="ARBA" id="ARBA00022960"/>
    </source>
</evidence>
<evidence type="ECO:0000256" key="10">
    <source>
        <dbReference type="ARBA" id="ARBA00023136"/>
    </source>
</evidence>
<dbReference type="Pfam" id="PF02364">
    <property type="entry name" value="Glucan_synthase"/>
    <property type="match status" value="1"/>
</dbReference>
<keyword evidence="11" id="KW-0961">Cell wall biogenesis/degradation</keyword>
<evidence type="ECO:0000256" key="3">
    <source>
        <dbReference type="ARBA" id="ARBA00012589"/>
    </source>
</evidence>
<dbReference type="GO" id="GO:0071555">
    <property type="term" value="P:cell wall organization"/>
    <property type="evidence" value="ECO:0007669"/>
    <property type="project" value="UniProtKB-KW"/>
</dbReference>
<dbReference type="PANTHER" id="PTHR12741">
    <property type="entry name" value="LYST-INTERACTING PROTEIN LIP5 DOPAMINE RESPONSIVE PROTEIN DRG-1"/>
    <property type="match status" value="1"/>
</dbReference>
<keyword evidence="6" id="KW-0808">Transferase</keyword>
<keyword evidence="5" id="KW-0328">Glycosyltransferase</keyword>
<feature type="transmembrane region" description="Helical" evidence="14">
    <location>
        <begin position="1820"/>
        <end position="1841"/>
    </location>
</feature>
<dbReference type="Pfam" id="PF14288">
    <property type="entry name" value="FKS1_dom1"/>
    <property type="match status" value="1"/>
</dbReference>
<evidence type="ECO:0000256" key="14">
    <source>
        <dbReference type="SAM" id="Phobius"/>
    </source>
</evidence>
<feature type="transmembrane region" description="Helical" evidence="14">
    <location>
        <begin position="1653"/>
        <end position="1676"/>
    </location>
</feature>
<feature type="transmembrane region" description="Helical" evidence="14">
    <location>
        <begin position="2052"/>
        <end position="2072"/>
    </location>
</feature>
<evidence type="ECO:0000256" key="1">
    <source>
        <dbReference type="ARBA" id="ARBA00004651"/>
    </source>
</evidence>
<evidence type="ECO:0000256" key="4">
    <source>
        <dbReference type="ARBA" id="ARBA00022475"/>
    </source>
</evidence>
<feature type="transmembrane region" description="Helical" evidence="14">
    <location>
        <begin position="1895"/>
        <end position="1913"/>
    </location>
</feature>
<evidence type="ECO:0000313" key="16">
    <source>
        <dbReference type="EMBL" id="KAL2330903.1"/>
    </source>
</evidence>
<keyword evidence="7 14" id="KW-0812">Transmembrane</keyword>
<gene>
    <name evidence="16" type="ORF">Fmac_018484</name>
</gene>
<dbReference type="GO" id="GO:0003843">
    <property type="term" value="F:1,3-beta-D-glucan synthase activity"/>
    <property type="evidence" value="ECO:0007669"/>
    <property type="project" value="UniProtKB-EC"/>
</dbReference>
<keyword evidence="4" id="KW-1003">Cell membrane</keyword>
<keyword evidence="9 14" id="KW-1133">Transmembrane helix</keyword>
<comment type="catalytic activity">
    <reaction evidence="13">
        <text>[(1-&gt;3)-beta-D-glucosyl](n) + UDP-alpha-D-glucose = [(1-&gt;3)-beta-D-glucosyl](n+1) + UDP + H(+)</text>
        <dbReference type="Rhea" id="RHEA:21476"/>
        <dbReference type="Rhea" id="RHEA-COMP:11146"/>
        <dbReference type="Rhea" id="RHEA-COMP:14303"/>
        <dbReference type="ChEBI" id="CHEBI:15378"/>
        <dbReference type="ChEBI" id="CHEBI:37671"/>
        <dbReference type="ChEBI" id="CHEBI:58223"/>
        <dbReference type="ChEBI" id="CHEBI:58885"/>
        <dbReference type="EC" id="2.4.1.34"/>
    </reaction>
</comment>
<protein>
    <recommendedName>
        <fullName evidence="12">1,3-beta-glucan synthase</fullName>
        <ecNumber evidence="3">2.4.1.34</ecNumber>
    </recommendedName>
    <alternativeName>
        <fullName evidence="12">1,3-beta-glucan synthase</fullName>
    </alternativeName>
</protein>
<feature type="transmembrane region" description="Helical" evidence="14">
    <location>
        <begin position="1730"/>
        <end position="1751"/>
    </location>
</feature>
<comment type="caution">
    <text evidence="16">The sequence shown here is derived from an EMBL/GenBank/DDBJ whole genome shotgun (WGS) entry which is preliminary data.</text>
</comment>
<feature type="domain" description="1,3-beta-glucan synthase component FKS1-like" evidence="15">
    <location>
        <begin position="422"/>
        <end position="538"/>
    </location>
</feature>
<feature type="transmembrane region" description="Helical" evidence="14">
    <location>
        <begin position="666"/>
        <end position="690"/>
    </location>
</feature>
<evidence type="ECO:0000256" key="2">
    <source>
        <dbReference type="ARBA" id="ARBA00009040"/>
    </source>
</evidence>
<feature type="transmembrane region" description="Helical" evidence="14">
    <location>
        <begin position="1697"/>
        <end position="1718"/>
    </location>
</feature>
<dbReference type="Pfam" id="PF04652">
    <property type="entry name" value="Vta1"/>
    <property type="match status" value="1"/>
</dbReference>
<dbReference type="EMBL" id="JBGMDY010000006">
    <property type="protein sequence ID" value="KAL2330903.1"/>
    <property type="molecule type" value="Genomic_DNA"/>
</dbReference>
<organism evidence="16 17">
    <name type="scientific">Flemingia macrophylla</name>
    <dbReference type="NCBI Taxonomy" id="520843"/>
    <lineage>
        <taxon>Eukaryota</taxon>
        <taxon>Viridiplantae</taxon>
        <taxon>Streptophyta</taxon>
        <taxon>Embryophyta</taxon>
        <taxon>Tracheophyta</taxon>
        <taxon>Spermatophyta</taxon>
        <taxon>Magnoliopsida</taxon>
        <taxon>eudicotyledons</taxon>
        <taxon>Gunneridae</taxon>
        <taxon>Pentapetalae</taxon>
        <taxon>rosids</taxon>
        <taxon>fabids</taxon>
        <taxon>Fabales</taxon>
        <taxon>Fabaceae</taxon>
        <taxon>Papilionoideae</taxon>
        <taxon>50 kb inversion clade</taxon>
        <taxon>NPAAA clade</taxon>
        <taxon>indigoferoid/millettioid clade</taxon>
        <taxon>Phaseoleae</taxon>
        <taxon>Flemingia</taxon>
    </lineage>
</organism>
<feature type="transmembrane region" description="Helical" evidence="14">
    <location>
        <begin position="1925"/>
        <end position="1942"/>
    </location>
</feature>
<feature type="transmembrane region" description="Helical" evidence="14">
    <location>
        <begin position="2010"/>
        <end position="2031"/>
    </location>
</feature>
<sequence>MPRCNLFSVRSLYRTEGCLVVPHSRLNHPTEPRDASLYPTLPNRWMPHCTLPSARSSYRIERSPPCQSNEDITASELEFHSWPFENCEVKGVITAGSENRLITRGIKMSYRRGSDQQPQRRILRTQTAGNLGADPILDSEVVPSSLVEIAPILRVANEVEASNRRVAYLCRFYAFELAHRLDPQSSGRGVRQFKTALLQRLEKENTTTYEERKKSDAREMQTFYRQYYQKYIEALQNAADKDRAQLTKAYHTAAVLFEVLKAVNRTEDIPVSEEIIKTHTKVEEQKQLYAPYNILPLDPESGKEAIMRYPEIQAAVSALRNTRGLPWPKRDSNKVNEDILDWLQLMFGFQKGNVENQREHLILLLANVHIRQVPKPDQQPKLEDRALNEVMKKLFKNYKKWCTYLGRKSSLWLPTIQQEMQQRKLLYMGLYLLIWGEAANLRFMPECLCYIYHHMAFELYGMLAGNVSPLTGEPVKPAYGGENEAFLMKVIKPIYEVIAKESKRSNLGKSKHSQWRNYDDLNEYFWSVDCFRLGWPMRVESDFFFVPLPSEQRPVDKDEAMIIIAWNNSGQLSSVFDDDVFKKVLSIFITAAILKLAQAILDIVLSWKARKVMSLHVKLRYIFKAISAAAWVIVLPVTYAYSWKNPSGFAQTIKNWFGNGTGSPSMFILAIFIYLSPNILSALLFVFPFIRRYLERSDYGVVKLMMWWSQPRLFVGRGMQEGPISLLKYTSFWVFLILSKLAFSYYMEESGISYDGIIANDLRNPCKFRTVSTSAKIKPLVAPTKAIMDAHVSVYKWHEFFPHAKNNIGVVIAIWSPIILVYFMDTQIWYAIFSTIVGGIYGAFRRLGEIRTLELLRSRFEAIPGAFNACLIPTDQTEKKKRTGLKAKFFRNFDQVSSNKEKESARFAQLWNKIITSLREEDLIDNREMDLMLVPYSADLSLNVIQWPPFLLASKIPIAVSMAEDSYGKGQELEKRLTRDKYMKSAVQECYASFKSIINLLVLGEREKMVIQNIFQRVDEHIEKRDLLNELNLRAVPSLYERFVKLIERLLDNKEEDKDSIVILLLDMLEIVTRDIMDGDIEGLLDSSHGGSYGKDERFTPLDQQYTFFGKLQFPVETTDIEAWTEKIKRLHLLLTVKESAMDVPSNLDARRRISFFSNSLFMEMPPAPKVRNMIVLTPYFDEPVLFSLNHLEEPNDDGVSILFYLQKIFPGPCYRNWSIMGCLILTLSNMGCYDEWKNFQQRFGYKSEEKLREEFEEELRLWASYRGQTLTKTGTYYFLSLHQPYCMSDAEVRGMMYIRQALELQAFLDMAKDEELMKGYKAAEHESKENTSGEGSLWTQCQSLADMKFTYVVSCQQYSIHKRSGDPKAKEILKLMIKYPSLRVAYIDEVEERKDASRKTDKVYYSALVKAALPAKSKDSSETVQSLDQVIYKIKLPGPAILGEGKPENQNHAIIFTRGEGLQTIDMNQDNYMEEAFKMRNLLQEFLEEHDGPRKPTILGLREHIFTGSVSSLAWFMSNQEHSFVTIGQRLLAYPLKVRFHYGHPDVFDRLFHLTRGGVSKASKVINLSEDIFAGMYYSFSFCYNSTLREGNVTHHEYIQVGKGRDVGLNQISMFEAKIAAGNGEQTMSRDIYRLGHRFDFFRMLSCYFTTIGFYLSTLITVLTVYVFLYGRLYLALSGLEESLNKQRAIRDNKALQVALASQSVVQIGFLLALPMLMEIGLERGFREALSEFVLMQLQLAPVFFTFSLGTKTHYYGRTLLHGGAQYRGTGRGFVVFHARFADNYRLYSRSHFVKGIELMVLLVVYHIFGHAYRGVVTYILITITIWFMVVTWLFAPFLFNPSGFEWQKIVDDWTDWHKWISNRGGIGVSPDKSWESWWEKEHEHLQHSGKRGIAAEIILALRFFLYQYGLVYHLSITDTHQSVLVYGLSWLIIFVILGLMKNIAEVQLTTPLLHPPLTTEFFQGVSVGRRQLSADYQLLFRLIEGSIFLTFLTIFIILIAVANMTIKDIIVCILAVLPTGWGLLLIAQACKPLIKKTGVWGSVRALARGYEVIMGLLLFTPVAFLAWFPFVSEFQTRMLFNQAFSRGLQISRILGRQRSDRSSNNKE</sequence>
<name>A0ABD1M5S0_9FABA</name>
<reference evidence="16 17" key="1">
    <citation type="submission" date="2024-08" db="EMBL/GenBank/DDBJ databases">
        <title>Insights into the chromosomal genome structure of Flemingia macrophylla.</title>
        <authorList>
            <person name="Ding Y."/>
            <person name="Zhao Y."/>
            <person name="Bi W."/>
            <person name="Wu M."/>
            <person name="Zhao G."/>
            <person name="Gong Y."/>
            <person name="Li W."/>
            <person name="Zhang P."/>
        </authorList>
    </citation>
    <scope>NUCLEOTIDE SEQUENCE [LARGE SCALE GENOMIC DNA]</scope>
    <source>
        <strain evidence="16">DYQJB</strain>
        <tissue evidence="16">Leaf</tissue>
    </source>
</reference>
<dbReference type="Gene3D" id="1.25.40.270">
    <property type="entry name" value="Vacuolar protein sorting-associated protein vta1"/>
    <property type="match status" value="1"/>
</dbReference>
<comment type="subcellular location">
    <subcellularLocation>
        <location evidence="1">Cell membrane</location>
        <topology evidence="1">Multi-pass membrane protein</topology>
    </subcellularLocation>
</comment>
<evidence type="ECO:0000256" key="6">
    <source>
        <dbReference type="ARBA" id="ARBA00022679"/>
    </source>
</evidence>
<feature type="transmembrane region" description="Helical" evidence="14">
    <location>
        <begin position="1980"/>
        <end position="2004"/>
    </location>
</feature>
<accession>A0ABD1M5S0</accession>
<evidence type="ECO:0000256" key="12">
    <source>
        <dbReference type="ARBA" id="ARBA00032165"/>
    </source>
</evidence>
<evidence type="ECO:0000256" key="7">
    <source>
        <dbReference type="ARBA" id="ARBA00022692"/>
    </source>
</evidence>